<protein>
    <recommendedName>
        <fullName evidence="4">Isoprenyl transferase</fullName>
    </recommendedName>
</protein>
<name>X0ZSA4_9ZZZZ</name>
<dbReference type="PANTHER" id="PTHR10291">
    <property type="entry name" value="DEHYDRODOLICHYL DIPHOSPHATE SYNTHASE FAMILY MEMBER"/>
    <property type="match status" value="1"/>
</dbReference>
<dbReference type="GO" id="GO:0045547">
    <property type="term" value="F:ditrans,polycis-polyprenyl diphosphate synthase [(2E,6E)-farnesyl diphosphate specific] activity"/>
    <property type="evidence" value="ECO:0007669"/>
    <property type="project" value="TreeGrafter"/>
</dbReference>
<comment type="cofactor">
    <cofactor evidence="1">
        <name>Mg(2+)</name>
        <dbReference type="ChEBI" id="CHEBI:18420"/>
    </cofactor>
</comment>
<dbReference type="CDD" id="cd00475">
    <property type="entry name" value="Cis_IPPS"/>
    <property type="match status" value="1"/>
</dbReference>
<dbReference type="PANTHER" id="PTHR10291:SF0">
    <property type="entry name" value="DEHYDRODOLICHYL DIPHOSPHATE SYNTHASE 2"/>
    <property type="match status" value="1"/>
</dbReference>
<evidence type="ECO:0000256" key="1">
    <source>
        <dbReference type="ARBA" id="ARBA00001946"/>
    </source>
</evidence>
<keyword evidence="2" id="KW-0808">Transferase</keyword>
<accession>X0ZSA4</accession>
<dbReference type="AlphaFoldDB" id="X0ZSA4"/>
<sequence length="264" mass="30768">MTYKSKFTLKLSSLLSNFPNLQTKLLINSLDKNNIPNHVAIVMDGNGRWAKKWGLPRIKGHIEGKKSIKRVLEIAYDLNIKYITLFAFSQENWDRPKQEVDGILKIIRNSLHDELNQLNEKGIKISIIGNFERVAEDIIKTIKNVQKTTKSNKKMNVCIAFSYGGREEITQAAKNLAKDVLEGKIEILDIEESIFRNYLYTKDIPDPDLLIRTSGEIRISNFLLWQMAYTEFVFTPVLWPDFNKYHFLRAILEYQVRERRFGLV</sequence>
<dbReference type="GO" id="GO:0016094">
    <property type="term" value="P:polyprenol biosynthetic process"/>
    <property type="evidence" value="ECO:0007669"/>
    <property type="project" value="TreeGrafter"/>
</dbReference>
<comment type="caution">
    <text evidence="3">The sequence shown here is derived from an EMBL/GenBank/DDBJ whole genome shotgun (WGS) entry which is preliminary data.</text>
</comment>
<proteinExistence type="inferred from homology"/>
<organism evidence="3">
    <name type="scientific">marine sediment metagenome</name>
    <dbReference type="NCBI Taxonomy" id="412755"/>
    <lineage>
        <taxon>unclassified sequences</taxon>
        <taxon>metagenomes</taxon>
        <taxon>ecological metagenomes</taxon>
    </lineage>
</organism>
<gene>
    <name evidence="3" type="ORF">S01H4_02071</name>
</gene>
<dbReference type="Gene3D" id="3.40.1180.10">
    <property type="entry name" value="Decaprenyl diphosphate synthase-like"/>
    <property type="match status" value="1"/>
</dbReference>
<evidence type="ECO:0000256" key="2">
    <source>
        <dbReference type="ARBA" id="ARBA00022679"/>
    </source>
</evidence>
<dbReference type="NCBIfam" id="TIGR00055">
    <property type="entry name" value="uppS"/>
    <property type="match status" value="1"/>
</dbReference>
<dbReference type="InterPro" id="IPR018520">
    <property type="entry name" value="UPP_synth-like_CS"/>
</dbReference>
<evidence type="ECO:0000313" key="3">
    <source>
        <dbReference type="EMBL" id="GAG72199.1"/>
    </source>
</evidence>
<dbReference type="InterPro" id="IPR036424">
    <property type="entry name" value="UPP_synth-like_sf"/>
</dbReference>
<dbReference type="PROSITE" id="PS01066">
    <property type="entry name" value="UPP_SYNTHASE"/>
    <property type="match status" value="1"/>
</dbReference>
<dbReference type="SUPFAM" id="SSF64005">
    <property type="entry name" value="Undecaprenyl diphosphate synthase"/>
    <property type="match status" value="1"/>
</dbReference>
<dbReference type="InterPro" id="IPR001441">
    <property type="entry name" value="UPP_synth-like"/>
</dbReference>
<dbReference type="NCBIfam" id="NF011405">
    <property type="entry name" value="PRK14830.1"/>
    <property type="match status" value="1"/>
</dbReference>
<dbReference type="FunFam" id="3.40.1180.10:FF:000001">
    <property type="entry name" value="(2E,6E)-farnesyl-diphosphate-specific ditrans,polycis-undecaprenyl-diphosphate synthase"/>
    <property type="match status" value="1"/>
</dbReference>
<evidence type="ECO:0008006" key="4">
    <source>
        <dbReference type="Google" id="ProtNLM"/>
    </source>
</evidence>
<dbReference type="HAMAP" id="MF_01139">
    <property type="entry name" value="ISPT"/>
    <property type="match status" value="1"/>
</dbReference>
<dbReference type="Pfam" id="PF01255">
    <property type="entry name" value="Prenyltransf"/>
    <property type="match status" value="1"/>
</dbReference>
<dbReference type="EMBL" id="BART01000426">
    <property type="protein sequence ID" value="GAG72199.1"/>
    <property type="molecule type" value="Genomic_DNA"/>
</dbReference>
<reference evidence="3" key="1">
    <citation type="journal article" date="2014" name="Front. Microbiol.">
        <title>High frequency of phylogenetically diverse reductive dehalogenase-homologous genes in deep subseafloor sedimentary metagenomes.</title>
        <authorList>
            <person name="Kawai M."/>
            <person name="Futagami T."/>
            <person name="Toyoda A."/>
            <person name="Takaki Y."/>
            <person name="Nishi S."/>
            <person name="Hori S."/>
            <person name="Arai W."/>
            <person name="Tsubouchi T."/>
            <person name="Morono Y."/>
            <person name="Uchiyama I."/>
            <person name="Ito T."/>
            <person name="Fujiyama A."/>
            <person name="Inagaki F."/>
            <person name="Takami H."/>
        </authorList>
    </citation>
    <scope>NUCLEOTIDE SEQUENCE</scope>
    <source>
        <strain evidence="3">Expedition CK06-06</strain>
    </source>
</reference>